<dbReference type="Ensembl" id="ENSCLMT00005033965.1">
    <property type="protein sequence ID" value="ENSCLMP00005032591.1"/>
    <property type="gene ID" value="ENSCLMG00005015644.1"/>
</dbReference>
<dbReference type="PANTHER" id="PTHR42757:SF12">
    <property type="entry name" value="IGLON FAMILY MEMBER 5"/>
    <property type="match status" value="1"/>
</dbReference>
<dbReference type="InterPro" id="IPR036179">
    <property type="entry name" value="Ig-like_dom_sf"/>
</dbReference>
<dbReference type="AlphaFoldDB" id="A0A8C3G3W4"/>
<dbReference type="GeneTree" id="ENSGT00940000160467"/>
<dbReference type="Pfam" id="PF07686">
    <property type="entry name" value="V-set"/>
    <property type="match status" value="1"/>
</dbReference>
<dbReference type="SUPFAM" id="SSF48726">
    <property type="entry name" value="Immunoglobulin"/>
    <property type="match status" value="3"/>
</dbReference>
<dbReference type="PANTHER" id="PTHR42757">
    <property type="entry name" value="IGLON FAMILY OF IMMUNOGLOBULIN SUPERFAMILY-RELATED"/>
    <property type="match status" value="1"/>
</dbReference>
<dbReference type="Gene3D" id="2.60.40.10">
    <property type="entry name" value="Immunoglobulins"/>
    <property type="match status" value="3"/>
</dbReference>
<evidence type="ECO:0000259" key="1">
    <source>
        <dbReference type="PROSITE" id="PS50835"/>
    </source>
</evidence>
<protein>
    <submittedName>
        <fullName evidence="2">IgLON family member 5</fullName>
    </submittedName>
</protein>
<dbReference type="InterPro" id="IPR013783">
    <property type="entry name" value="Ig-like_fold"/>
</dbReference>
<dbReference type="Proteomes" id="UP000694565">
    <property type="component" value="Unplaced"/>
</dbReference>
<name>A0A8C3G3W4_CYCLU</name>
<feature type="domain" description="Ig-like" evidence="1">
    <location>
        <begin position="26"/>
        <end position="97"/>
    </location>
</feature>
<proteinExistence type="predicted"/>
<sequence length="371" mass="41437">FFISTHFNNSFSCSALLDQPYSCLPLRCRIDEEVTHKAWLNRSNILFTGTDKWSLDKRVTLANSNNSDFSIHIDEVQVTDEGPYTCSFQANNKPRIAHVYLIVQVPARIVNISKNVSVNEGENVNLYCLAVGRPEPTVTWKDQKYGLVSDGEFLDITEIKRQQAEDYECITNNGVASPDQRKVKVTVNYPPLITDMKNMPAHLGKTAILRCEAMAVPPASFEEEEGTGQILNKIGLIKNEKTRSLLLFTNVTEKHFGNYTCFASNRLGASNAIPFFSGPGTENRAIIGYFCGISINTLLLTVIASLPSLCPCFCTFSYLTILKGATSSILILTTHHHIRIDVMSPLRRPLGCILSIYKNAKMALNRKRECD</sequence>
<organism evidence="2 3">
    <name type="scientific">Cyclopterus lumpus</name>
    <name type="common">Lumpsucker</name>
    <dbReference type="NCBI Taxonomy" id="8103"/>
    <lineage>
        <taxon>Eukaryota</taxon>
        <taxon>Metazoa</taxon>
        <taxon>Chordata</taxon>
        <taxon>Craniata</taxon>
        <taxon>Vertebrata</taxon>
        <taxon>Euteleostomi</taxon>
        <taxon>Actinopterygii</taxon>
        <taxon>Neopterygii</taxon>
        <taxon>Teleostei</taxon>
        <taxon>Neoteleostei</taxon>
        <taxon>Acanthomorphata</taxon>
        <taxon>Eupercaria</taxon>
        <taxon>Perciformes</taxon>
        <taxon>Cottioidei</taxon>
        <taxon>Cottales</taxon>
        <taxon>Cyclopteridae</taxon>
        <taxon>Cyclopterus</taxon>
    </lineage>
</organism>
<dbReference type="InterPro" id="IPR013106">
    <property type="entry name" value="Ig_V-set"/>
</dbReference>
<keyword evidence="3" id="KW-1185">Reference proteome</keyword>
<reference evidence="2" key="2">
    <citation type="submission" date="2025-09" db="UniProtKB">
        <authorList>
            <consortium name="Ensembl"/>
        </authorList>
    </citation>
    <scope>IDENTIFICATION</scope>
</reference>
<evidence type="ECO:0000313" key="3">
    <source>
        <dbReference type="Proteomes" id="UP000694565"/>
    </source>
</evidence>
<dbReference type="InterPro" id="IPR050876">
    <property type="entry name" value="IgLON_domain"/>
</dbReference>
<dbReference type="InterPro" id="IPR003599">
    <property type="entry name" value="Ig_sub"/>
</dbReference>
<feature type="domain" description="Ig-like" evidence="1">
    <location>
        <begin position="106"/>
        <end position="186"/>
    </location>
</feature>
<dbReference type="Pfam" id="PF13927">
    <property type="entry name" value="Ig_3"/>
    <property type="match status" value="2"/>
</dbReference>
<dbReference type="SMART" id="SM00409">
    <property type="entry name" value="IG"/>
    <property type="match status" value="3"/>
</dbReference>
<dbReference type="InterPro" id="IPR007110">
    <property type="entry name" value="Ig-like_dom"/>
</dbReference>
<dbReference type="InterPro" id="IPR003598">
    <property type="entry name" value="Ig_sub2"/>
</dbReference>
<accession>A0A8C3G3W4</accession>
<reference evidence="2" key="1">
    <citation type="submission" date="2025-08" db="UniProtKB">
        <authorList>
            <consortium name="Ensembl"/>
        </authorList>
    </citation>
    <scope>IDENTIFICATION</scope>
</reference>
<dbReference type="PROSITE" id="PS50835">
    <property type="entry name" value="IG_LIKE"/>
    <property type="match status" value="3"/>
</dbReference>
<dbReference type="SMART" id="SM00408">
    <property type="entry name" value="IGc2"/>
    <property type="match status" value="2"/>
</dbReference>
<feature type="domain" description="Ig-like" evidence="1">
    <location>
        <begin position="190"/>
        <end position="277"/>
    </location>
</feature>
<evidence type="ECO:0000313" key="2">
    <source>
        <dbReference type="Ensembl" id="ENSCLMP00005032591.1"/>
    </source>
</evidence>